<dbReference type="AlphaFoldDB" id="A0AAI8FNA2"/>
<evidence type="ECO:0000313" key="1">
    <source>
        <dbReference type="EMBL" id="AIO66660.1"/>
    </source>
</evidence>
<organism evidence="1 2">
    <name type="scientific">Burkholderia oklahomensis</name>
    <dbReference type="NCBI Taxonomy" id="342113"/>
    <lineage>
        <taxon>Bacteria</taxon>
        <taxon>Pseudomonadati</taxon>
        <taxon>Pseudomonadota</taxon>
        <taxon>Betaproteobacteria</taxon>
        <taxon>Burkholderiales</taxon>
        <taxon>Burkholderiaceae</taxon>
        <taxon>Burkholderia</taxon>
        <taxon>pseudomallei group</taxon>
    </lineage>
</organism>
<evidence type="ECO:0000313" key="2">
    <source>
        <dbReference type="Proteomes" id="UP000029424"/>
    </source>
</evidence>
<reference evidence="1 2" key="1">
    <citation type="submission" date="2014-06" db="EMBL/GenBank/DDBJ databases">
        <authorList>
            <person name="Bishop-Lilly K.A."/>
            <person name="Broomall S.M."/>
            <person name="Chain P.S."/>
            <person name="Chertkov O."/>
            <person name="Coyne S.R."/>
            <person name="Daligault H.E."/>
            <person name="Davenport K.W."/>
            <person name="Erkkila T."/>
            <person name="Frey K.G."/>
            <person name="Gibbons H.S."/>
            <person name="Gu W."/>
            <person name="Jaissle J."/>
            <person name="Johnson S.L."/>
            <person name="Koroleva G.I."/>
            <person name="Ladner J.T."/>
            <person name="Lo C.-C."/>
            <person name="Minogue T.D."/>
            <person name="Munk C."/>
            <person name="Palacios G.F."/>
            <person name="Redden C.L."/>
            <person name="Rosenzweig C.N."/>
            <person name="Scholz M.B."/>
            <person name="Teshima H."/>
            <person name="Xu Y."/>
        </authorList>
    </citation>
    <scope>NUCLEOTIDE SEQUENCE [LARGE SCALE GENOMIC DNA]</scope>
    <source>
        <strain evidence="1 2">EO147</strain>
    </source>
</reference>
<sequence>MPDSDSYPICRTLDLFDFDHQGKRVGLDR</sequence>
<dbReference type="Proteomes" id="UP000029424">
    <property type="component" value="Chromosome 1"/>
</dbReference>
<proteinExistence type="predicted"/>
<accession>A0AAI8FNA2</accession>
<dbReference type="KEGG" id="bok:DM82_3508"/>
<gene>
    <name evidence="1" type="ORF">DM82_3508</name>
</gene>
<protein>
    <submittedName>
        <fullName evidence="1">Uncharacterized protein</fullName>
    </submittedName>
</protein>
<keyword evidence="2" id="KW-1185">Reference proteome</keyword>
<name>A0AAI8FNA2_9BURK</name>
<dbReference type="EMBL" id="CP008726">
    <property type="protein sequence ID" value="AIO66660.1"/>
    <property type="molecule type" value="Genomic_DNA"/>
</dbReference>